<protein>
    <recommendedName>
        <fullName evidence="2">SGNH hydrolase-type esterase domain-containing protein</fullName>
    </recommendedName>
</protein>
<dbReference type="SUPFAM" id="SSF52266">
    <property type="entry name" value="SGNH hydrolase"/>
    <property type="match status" value="1"/>
</dbReference>
<organism evidence="1">
    <name type="scientific">marine metagenome</name>
    <dbReference type="NCBI Taxonomy" id="408172"/>
    <lineage>
        <taxon>unclassified sequences</taxon>
        <taxon>metagenomes</taxon>
        <taxon>ecological metagenomes</taxon>
    </lineage>
</organism>
<dbReference type="Gene3D" id="3.40.50.1110">
    <property type="entry name" value="SGNH hydrolase"/>
    <property type="match status" value="1"/>
</dbReference>
<proteinExistence type="predicted"/>
<dbReference type="PROSITE" id="PS51257">
    <property type="entry name" value="PROKAR_LIPOPROTEIN"/>
    <property type="match status" value="1"/>
</dbReference>
<dbReference type="EMBL" id="UINC01001339">
    <property type="protein sequence ID" value="SUZ78079.1"/>
    <property type="molecule type" value="Genomic_DNA"/>
</dbReference>
<reference evidence="1" key="1">
    <citation type="submission" date="2018-05" db="EMBL/GenBank/DDBJ databases">
        <authorList>
            <person name="Lanie J.A."/>
            <person name="Ng W.-L."/>
            <person name="Kazmierczak K.M."/>
            <person name="Andrzejewski T.M."/>
            <person name="Davidsen T.M."/>
            <person name="Wayne K.J."/>
            <person name="Tettelin H."/>
            <person name="Glass J.I."/>
            <person name="Rusch D."/>
            <person name="Podicherti R."/>
            <person name="Tsui H.-C.T."/>
            <person name="Winkler M.E."/>
        </authorList>
    </citation>
    <scope>NUCLEOTIDE SEQUENCE</scope>
</reference>
<sequence>MKNFKYILLTTIFTFIGISCEQEMTELSPFPSEGYSSPSGSSGSANFAKFATIGGSYTAGMMDGALHNFGQGHSVAKLIANQLAYAGGAQTFNQPNINSENGYIGPGPDGIPGTADDQGRTYLTQSASTGAIGIDFAPGDLMSVLTPYGGDKTALNNFAFPNSVLAMYLTPFAGGPNVPANPAYNPFFARFDASGATVSPLGQFIGSGASFFMTWLGHSDFLGYAARGGDQAQVPIPDAATLGGYFQSALGGMLAANPVWKGVVGTVPDLLAAPYFQFIAATVAKPTEIIPMANDATLAQLQGLAAGFNQLNTALAGLGYITAQEAGMRTLSWSVGANSILVEDETLTDLGPLWDALVGLGLLDAGTRAALDPFKMARQAFDGEILPLSAQVVIGVPVHPSMPTAVYGVTVPLPDQYFLTGAELYEFEVARQTYNAAVAGAVAAYGGGRVAVADFNGYFESLAGTSPFTNNNVVVTYDFAPPTGMWSTDGIHPNARGYALVANKFIAAINDQFGASVPSAMVGSYTGAALPVTVN</sequence>
<evidence type="ECO:0000313" key="1">
    <source>
        <dbReference type="EMBL" id="SUZ78079.1"/>
    </source>
</evidence>
<evidence type="ECO:0008006" key="2">
    <source>
        <dbReference type="Google" id="ProtNLM"/>
    </source>
</evidence>
<dbReference type="AlphaFoldDB" id="A0A381QI43"/>
<dbReference type="InterPro" id="IPR036514">
    <property type="entry name" value="SGNH_hydro_sf"/>
</dbReference>
<accession>A0A381QI43</accession>
<name>A0A381QI43_9ZZZZ</name>
<gene>
    <name evidence="1" type="ORF">METZ01_LOCUS30933</name>
</gene>